<evidence type="ECO:0000256" key="7">
    <source>
        <dbReference type="SAM" id="MobiDB-lite"/>
    </source>
</evidence>
<feature type="compositionally biased region" description="Polar residues" evidence="7">
    <location>
        <begin position="90"/>
        <end position="115"/>
    </location>
</feature>
<evidence type="ECO:0000256" key="6">
    <source>
        <dbReference type="RuleBase" id="RU364107"/>
    </source>
</evidence>
<dbReference type="GO" id="GO:0010468">
    <property type="term" value="P:regulation of gene expression"/>
    <property type="evidence" value="ECO:0007669"/>
    <property type="project" value="InterPro"/>
</dbReference>
<evidence type="ECO:0000256" key="4">
    <source>
        <dbReference type="ARBA" id="ARBA00023242"/>
    </source>
</evidence>
<dbReference type="PANTHER" id="PTHR21704:SF18">
    <property type="entry name" value="NIPPED-B-LIKE PROTEIN"/>
    <property type="match status" value="1"/>
</dbReference>
<evidence type="ECO:0000256" key="5">
    <source>
        <dbReference type="ARBA" id="ARBA00023306"/>
    </source>
</evidence>
<comment type="caution">
    <text evidence="9">The sequence shown here is derived from an EMBL/GenBank/DDBJ whole genome shotgun (WGS) entry which is preliminary data.</text>
</comment>
<keyword evidence="5 6" id="KW-0131">Cell cycle</keyword>
<feature type="domain" description="Sister chromatid cohesion C-terminal" evidence="8">
    <location>
        <begin position="1580"/>
        <end position="1761"/>
    </location>
</feature>
<dbReference type="CDD" id="cd23958">
    <property type="entry name" value="SCC2"/>
    <property type="match status" value="1"/>
</dbReference>
<dbReference type="InterPro" id="IPR016024">
    <property type="entry name" value="ARM-type_fold"/>
</dbReference>
<evidence type="ECO:0000313" key="9">
    <source>
        <dbReference type="EMBL" id="KAK7023031.1"/>
    </source>
</evidence>
<dbReference type="Pfam" id="PF12765">
    <property type="entry name" value="Cohesin_HEAT"/>
    <property type="match status" value="1"/>
</dbReference>
<feature type="compositionally biased region" description="Low complexity" evidence="7">
    <location>
        <begin position="250"/>
        <end position="262"/>
    </location>
</feature>
<organism evidence="9 10">
    <name type="scientific">Favolaschia claudopus</name>
    <dbReference type="NCBI Taxonomy" id="2862362"/>
    <lineage>
        <taxon>Eukaryota</taxon>
        <taxon>Fungi</taxon>
        <taxon>Dikarya</taxon>
        <taxon>Basidiomycota</taxon>
        <taxon>Agaricomycotina</taxon>
        <taxon>Agaricomycetes</taxon>
        <taxon>Agaricomycetidae</taxon>
        <taxon>Agaricales</taxon>
        <taxon>Marasmiineae</taxon>
        <taxon>Mycenaceae</taxon>
        <taxon>Favolaschia</taxon>
    </lineage>
</organism>
<comment type="subcellular location">
    <subcellularLocation>
        <location evidence="1 6">Nucleus</location>
    </subcellularLocation>
</comment>
<feature type="region of interest" description="Disordered" evidence="7">
    <location>
        <begin position="320"/>
        <end position="370"/>
    </location>
</feature>
<keyword evidence="10" id="KW-1185">Reference proteome</keyword>
<feature type="compositionally biased region" description="Low complexity" evidence="7">
    <location>
        <begin position="158"/>
        <end position="179"/>
    </location>
</feature>
<keyword evidence="3 6" id="KW-0677">Repeat</keyword>
<dbReference type="Gene3D" id="1.25.10.10">
    <property type="entry name" value="Leucine-rich Repeat Variant"/>
    <property type="match status" value="1"/>
</dbReference>
<feature type="compositionally biased region" description="Pro residues" evidence="7">
    <location>
        <begin position="207"/>
        <end position="216"/>
    </location>
</feature>
<keyword evidence="4 6" id="KW-0539">Nucleus</keyword>
<dbReference type="InterPro" id="IPR024986">
    <property type="entry name" value="Nipped-B_C"/>
</dbReference>
<dbReference type="InterPro" id="IPR011989">
    <property type="entry name" value="ARM-like"/>
</dbReference>
<feature type="region of interest" description="Disordered" evidence="7">
    <location>
        <begin position="61"/>
        <end position="128"/>
    </location>
</feature>
<dbReference type="InterPro" id="IPR026003">
    <property type="entry name" value="Cohesin_HEAT"/>
</dbReference>
<evidence type="ECO:0000256" key="2">
    <source>
        <dbReference type="ARBA" id="ARBA00009252"/>
    </source>
</evidence>
<feature type="region of interest" description="Disordered" evidence="7">
    <location>
        <begin position="1787"/>
        <end position="1808"/>
    </location>
</feature>
<protein>
    <recommendedName>
        <fullName evidence="6">Sister chromatid cohesion protein</fullName>
    </recommendedName>
</protein>
<evidence type="ECO:0000259" key="8">
    <source>
        <dbReference type="Pfam" id="PF12830"/>
    </source>
</evidence>
<dbReference type="InterPro" id="IPR033031">
    <property type="entry name" value="Scc2/Nipped-B"/>
</dbReference>
<feature type="region of interest" description="Disordered" evidence="7">
    <location>
        <begin position="477"/>
        <end position="523"/>
    </location>
</feature>
<feature type="compositionally biased region" description="Basic and acidic residues" evidence="7">
    <location>
        <begin position="447"/>
        <end position="456"/>
    </location>
</feature>
<evidence type="ECO:0000313" key="10">
    <source>
        <dbReference type="Proteomes" id="UP001362999"/>
    </source>
</evidence>
<comment type="similarity">
    <text evidence="2 6">Belongs to the SCC2/Nipped-B family.</text>
</comment>
<accession>A0AAW0BBB5</accession>
<dbReference type="Pfam" id="PF12830">
    <property type="entry name" value="Nipped-B_C"/>
    <property type="match status" value="1"/>
</dbReference>
<feature type="compositionally biased region" description="Low complexity" evidence="7">
    <location>
        <begin position="490"/>
        <end position="499"/>
    </location>
</feature>
<dbReference type="GO" id="GO:0140588">
    <property type="term" value="P:chromatin looping"/>
    <property type="evidence" value="ECO:0007669"/>
    <property type="project" value="InterPro"/>
</dbReference>
<proteinExistence type="inferred from homology"/>
<evidence type="ECO:0000256" key="3">
    <source>
        <dbReference type="ARBA" id="ARBA00022737"/>
    </source>
</evidence>
<dbReference type="GO" id="GO:1990414">
    <property type="term" value="P:replication-born double-strand break repair via sister chromatid exchange"/>
    <property type="evidence" value="ECO:0007669"/>
    <property type="project" value="TreeGrafter"/>
</dbReference>
<feature type="region of interest" description="Disordered" evidence="7">
    <location>
        <begin position="203"/>
        <end position="300"/>
    </location>
</feature>
<dbReference type="GO" id="GO:0071169">
    <property type="term" value="P:establishment of protein localization to chromatin"/>
    <property type="evidence" value="ECO:0007669"/>
    <property type="project" value="TreeGrafter"/>
</dbReference>
<dbReference type="EMBL" id="JAWWNJ010000036">
    <property type="protein sequence ID" value="KAK7023031.1"/>
    <property type="molecule type" value="Genomic_DNA"/>
</dbReference>
<sequence>MSRPYYAMPGSSYAPEHNQDPVQDAHGLLALYPLASANPSTHVTRHLSSLSLSGAPPSSINPQYYAPYPQGNPPPYTEYPPDAQYLASDTGPNDSGYWESTRNEASTLISQQADSSYPEPWNPTNAQLSTYRTNPFAHAVLQRSNPATAYPTPPPPSSSSSSSLANALGPSPVQSQPPYVPQQSAAFFDQFLEQKSKEIARSHIPAQRPPPPPAKPPKVEVAPSPKILPPPPASIKSLRPKTPPADSNQEPSPSRGESGSPGNDHARHHTPQTQIHDPARFTQRQAHALPPPNPRTYHTQQHVPREHVIDPRVQLFLALPTSSDDVMRPMRPPDSPNDLGGYGSEEESPRKKLSNSGGRVTSARRTGDRDERLPLEKLTALLEDIFDAEDALPPDGELSSLPAEYFSLSTTTDPSRPLLQPKLIRKLTKYIVQTISPGKRVRQGNSPRKEKTKTLSDVETPVLHRILKILERSVKSGEDIDPFPGPPAAAPGSAASSPKKPSKKAKGGDEAEREEMEVDAAAPVSGPAALTDLDYAKLARALETAADSVLAADCCLALLGAGRLTKQLYSEELITACMSTIKNQLTKVIYPFVEASATPAGAASELLHHTIRTGSHKHALSDTFQALSSVLPRLSTLVNAEAVAMSDSIIIQAVYIAIGPFFVVDAAEEGGKKEKESAVIRTFGKSAMRGLRLDALSLIRSIFANHDEQRDWIIEEILSSLIKLSDTKQKAGQFRLRDGRSIRTVSALLLQLVQTSAHDVRLTAETIATERDNKALLRRNESFSESQSQSQVVEDFLDEQDKTEIRLYKSGLDSAAKAAVKIIVFLNQRSGKSKATKNSNEAEYRAIFDNLISDLLAVLYWPEYPAANLLLTIATKYMLSWLEDVKTSQADTNAAKTIALDHLGVIAARIRSSQLKFKAAAEDAAPKSKPLKSMEEIVSSLDVKRLDRLLHAHQDVALHLSKRSSEEQAYDSARELTAAMLGEELARALDRVDPWISNPDDEDDELTLRDQAKRDETKLHPFGQKIKTALHNVWKDQARDVFDVGSQEEAERIDRVAEEIGTIQTRKISFPSILKVILAALDAQAIFMRTKALRALGQIVTSDPSVLAEPTVRRGIETHLLDSSPAVRDAAVELIGKYMIESPEVAGDYYSKIADRMADTGLSVRKRVIKLLKAFYNVVDDNTRKVDICTRLVMRMVDEDDTVKELAIKTIEELWFPVVLHSALKSQKGVTAIQDKSSLLSKVAVIMGTSANFSDRQSPLEDILHQIIAEKSGNEALNLHARYTEICEALIDGLVDATDLPGFTVNNCVKTIYLFTASYPAILSGSNASTLLPYLKNATTAEEQATSDYLLKIFRASIPHMPRTAIKFAQELQKALQPMVIKPSSVAGLQGLQETVACICIVEIVQRCVIIALTVECTQQPPARVQQTIKRAAAGSLSPGDIRMIGVLVVIMALLGEHCDFEQIRKDTPALTPEFDSISPSTSVIEHIYTTLLELYDKAQPSLMTMERSSIIMDEIFSSPDEERRGRLLKIIQEFLISEAVKHSAKQKDTIAVKGKIKTGDVNMDELVGNTDGFADSGVSSAVVQRYMEHILRAALSQHPQIQAPAIDVLTFTIKQGLAHPLQSFPVIVALGTSPNASLSGRANALHSILHQKHGSLLNTRYIPSARASFDYQRKVVQDVQGFRMQPTPIALLQRWYSLVREKRTTRQDFLKALIRVFNLPRQDEATQDEVDFTRYMAENFASFEYKTQEEVVTVIKDLTVILSVDGARLLEAISPSHLLSHLRPAAEAPQTMEVDGQPQGQERDNRPRMRASVIIGMVMLLKAHLKTLYSLSEDKCAKFVLGKKSAAGDKAVNKRNEKPISWTRLHYATAPILTTSDADAQKDRFIEVWNEDGVSAEPEDDLS</sequence>
<dbReference type="PANTHER" id="PTHR21704">
    <property type="entry name" value="NIPPED-B-LIKE PROTEIN DELANGIN SCC2-RELATED"/>
    <property type="match status" value="1"/>
</dbReference>
<evidence type="ECO:0000256" key="1">
    <source>
        <dbReference type="ARBA" id="ARBA00004123"/>
    </source>
</evidence>
<name>A0AAW0BBB5_9AGAR</name>
<feature type="region of interest" description="Disordered" evidence="7">
    <location>
        <begin position="1"/>
        <end position="21"/>
    </location>
</feature>
<feature type="region of interest" description="Disordered" evidence="7">
    <location>
        <begin position="438"/>
        <end position="457"/>
    </location>
</feature>
<dbReference type="SUPFAM" id="SSF48371">
    <property type="entry name" value="ARM repeat"/>
    <property type="match status" value="1"/>
</dbReference>
<feature type="region of interest" description="Disordered" evidence="7">
    <location>
        <begin position="145"/>
        <end position="179"/>
    </location>
</feature>
<dbReference type="GO" id="GO:0061775">
    <property type="term" value="F:cohesin loader activity"/>
    <property type="evidence" value="ECO:0007669"/>
    <property type="project" value="InterPro"/>
</dbReference>
<gene>
    <name evidence="9" type="ORF">R3P38DRAFT_3536718</name>
</gene>
<reference evidence="9 10" key="1">
    <citation type="journal article" date="2024" name="J Genomics">
        <title>Draft genome sequencing and assembly of Favolaschia claudopus CIRM-BRFM 2984 isolated from oak limbs.</title>
        <authorList>
            <person name="Navarro D."/>
            <person name="Drula E."/>
            <person name="Chaduli D."/>
            <person name="Cazenave R."/>
            <person name="Ahrendt S."/>
            <person name="Wang J."/>
            <person name="Lipzen A."/>
            <person name="Daum C."/>
            <person name="Barry K."/>
            <person name="Grigoriev I.V."/>
            <person name="Favel A."/>
            <person name="Rosso M.N."/>
            <person name="Martin F."/>
        </authorList>
    </citation>
    <scope>NUCLEOTIDE SEQUENCE [LARGE SCALE GENOMIC DNA]</scope>
    <source>
        <strain evidence="9 10">CIRM-BRFM 2984</strain>
    </source>
</reference>
<dbReference type="GO" id="GO:0034087">
    <property type="term" value="P:establishment of mitotic sister chromatid cohesion"/>
    <property type="evidence" value="ECO:0007669"/>
    <property type="project" value="TreeGrafter"/>
</dbReference>
<dbReference type="Proteomes" id="UP001362999">
    <property type="component" value="Unassembled WGS sequence"/>
</dbReference>
<dbReference type="GO" id="GO:0003682">
    <property type="term" value="F:chromatin binding"/>
    <property type="evidence" value="ECO:0007669"/>
    <property type="project" value="TreeGrafter"/>
</dbReference>
<dbReference type="GO" id="GO:0090694">
    <property type="term" value="C:Scc2-Scc4 cohesin loading complex"/>
    <property type="evidence" value="ECO:0007669"/>
    <property type="project" value="TreeGrafter"/>
</dbReference>